<protein>
    <recommendedName>
        <fullName evidence="3 11">Protein-export membrane protein SecG</fullName>
    </recommendedName>
</protein>
<dbReference type="GO" id="GO:0005886">
    <property type="term" value="C:plasma membrane"/>
    <property type="evidence" value="ECO:0007669"/>
    <property type="project" value="UniProtKB-SubCell"/>
</dbReference>
<gene>
    <name evidence="12" type="primary">secG</name>
    <name evidence="12" type="ORF">ERCIKOCA2762_529</name>
</gene>
<dbReference type="AlphaFoldDB" id="A0A451DAA8"/>
<evidence type="ECO:0000256" key="10">
    <source>
        <dbReference type="ARBA" id="ARBA00023136"/>
    </source>
</evidence>
<keyword evidence="8 11" id="KW-1133">Transmembrane helix</keyword>
<keyword evidence="4 11" id="KW-0813">Transport</keyword>
<feature type="transmembrane region" description="Helical" evidence="11">
    <location>
        <begin position="56"/>
        <end position="74"/>
    </location>
</feature>
<keyword evidence="10 11" id="KW-0472">Membrane</keyword>
<keyword evidence="6 11" id="KW-0812">Transmembrane</keyword>
<dbReference type="PANTHER" id="PTHR34182:SF1">
    <property type="entry name" value="PROTEIN-EXPORT MEMBRANE PROTEIN SECG"/>
    <property type="match status" value="1"/>
</dbReference>
<dbReference type="PRINTS" id="PR01651">
    <property type="entry name" value="SECGEXPORT"/>
</dbReference>
<dbReference type="InterPro" id="IPR004692">
    <property type="entry name" value="SecG"/>
</dbReference>
<comment type="function">
    <text evidence="11">Involved in protein export. Participates in an early event of protein translocation.</text>
</comment>
<organism evidence="12 13">
    <name type="scientific">Candidatus Erwinia haradaeae</name>
    <dbReference type="NCBI Taxonomy" id="1922217"/>
    <lineage>
        <taxon>Bacteria</taxon>
        <taxon>Pseudomonadati</taxon>
        <taxon>Pseudomonadota</taxon>
        <taxon>Gammaproteobacteria</taxon>
        <taxon>Enterobacterales</taxon>
        <taxon>Erwiniaceae</taxon>
        <taxon>Erwinia</taxon>
    </lineage>
</organism>
<evidence type="ECO:0000313" key="12">
    <source>
        <dbReference type="EMBL" id="VFP83280.1"/>
    </source>
</evidence>
<evidence type="ECO:0000256" key="3">
    <source>
        <dbReference type="ARBA" id="ARBA00017876"/>
    </source>
</evidence>
<evidence type="ECO:0000256" key="4">
    <source>
        <dbReference type="ARBA" id="ARBA00022448"/>
    </source>
</evidence>
<dbReference type="PANTHER" id="PTHR34182">
    <property type="entry name" value="PROTEIN-EXPORT MEMBRANE PROTEIN SECG"/>
    <property type="match status" value="1"/>
</dbReference>
<comment type="subcellular location">
    <subcellularLocation>
        <location evidence="1 11">Cell membrane</location>
        <topology evidence="1 11">Multi-pass membrane protein</topology>
    </subcellularLocation>
</comment>
<dbReference type="OrthoDB" id="9813947at2"/>
<evidence type="ECO:0000256" key="7">
    <source>
        <dbReference type="ARBA" id="ARBA00022927"/>
    </source>
</evidence>
<proteinExistence type="inferred from homology"/>
<dbReference type="GO" id="GO:0065002">
    <property type="term" value="P:intracellular protein transmembrane transport"/>
    <property type="evidence" value="ECO:0007669"/>
    <property type="project" value="TreeGrafter"/>
</dbReference>
<evidence type="ECO:0000256" key="9">
    <source>
        <dbReference type="ARBA" id="ARBA00023010"/>
    </source>
</evidence>
<dbReference type="GO" id="GO:0015450">
    <property type="term" value="F:protein-transporting ATPase activity"/>
    <property type="evidence" value="ECO:0007669"/>
    <property type="project" value="UniProtKB-UniRule"/>
</dbReference>
<evidence type="ECO:0000256" key="8">
    <source>
        <dbReference type="ARBA" id="ARBA00022989"/>
    </source>
</evidence>
<comment type="similarity">
    <text evidence="2 11">Belongs to the SecG family.</text>
</comment>
<evidence type="ECO:0000256" key="2">
    <source>
        <dbReference type="ARBA" id="ARBA00008445"/>
    </source>
</evidence>
<evidence type="ECO:0000256" key="1">
    <source>
        <dbReference type="ARBA" id="ARBA00004651"/>
    </source>
</evidence>
<accession>A0A451DAA8</accession>
<evidence type="ECO:0000256" key="5">
    <source>
        <dbReference type="ARBA" id="ARBA00022475"/>
    </source>
</evidence>
<dbReference type="EMBL" id="LR217715">
    <property type="protein sequence ID" value="VFP83280.1"/>
    <property type="molecule type" value="Genomic_DNA"/>
</dbReference>
<dbReference type="Pfam" id="PF03840">
    <property type="entry name" value="SecG"/>
    <property type="match status" value="1"/>
</dbReference>
<dbReference type="GO" id="GO:0043952">
    <property type="term" value="P:protein transport by the Sec complex"/>
    <property type="evidence" value="ECO:0007669"/>
    <property type="project" value="TreeGrafter"/>
</dbReference>
<dbReference type="GO" id="GO:0009306">
    <property type="term" value="P:protein secretion"/>
    <property type="evidence" value="ECO:0007669"/>
    <property type="project" value="UniProtKB-UniRule"/>
</dbReference>
<evidence type="ECO:0000256" key="11">
    <source>
        <dbReference type="RuleBase" id="RU365087"/>
    </source>
</evidence>
<dbReference type="Proteomes" id="UP000294368">
    <property type="component" value="Chromosome"/>
</dbReference>
<evidence type="ECO:0000313" key="13">
    <source>
        <dbReference type="Proteomes" id="UP000294368"/>
    </source>
</evidence>
<evidence type="ECO:0000256" key="6">
    <source>
        <dbReference type="ARBA" id="ARBA00022692"/>
    </source>
</evidence>
<name>A0A451DAA8_9GAMM</name>
<keyword evidence="9 11" id="KW-0811">Translocation</keyword>
<dbReference type="RefSeq" id="WP_157988628.1">
    <property type="nucleotide sequence ID" value="NZ_LR217715.1"/>
</dbReference>
<dbReference type="NCBIfam" id="TIGR00810">
    <property type="entry name" value="secG"/>
    <property type="match status" value="1"/>
</dbReference>
<reference evidence="12 13" key="1">
    <citation type="submission" date="2019-02" db="EMBL/GenBank/DDBJ databases">
        <authorList>
            <person name="Manzano-Marin A."/>
            <person name="Manzano-Marin A."/>
        </authorList>
    </citation>
    <scope>NUCLEOTIDE SEQUENCE [LARGE SCALE GENOMIC DNA]</scope>
    <source>
        <strain evidence="12 13">ErCikochiana</strain>
    </source>
</reference>
<sequence length="103" mass="11192">MYTTVLIVFLIVATSLISIILLQQGKGSIMGASFSSGASSTLFGSYGANNFVTLRMIPLLSILFFLLSLIIGNLNSHKTSREKVQELHRVDVPSVHVPNNVRS</sequence>
<comment type="caution">
    <text evidence="11">Lacks conserved residue(s) required for the propagation of feature annotation.</text>
</comment>
<keyword evidence="7 11" id="KW-0653">Protein transport</keyword>
<keyword evidence="5 11" id="KW-1003">Cell membrane</keyword>